<evidence type="ECO:0000313" key="2">
    <source>
        <dbReference type="Proteomes" id="UP000262802"/>
    </source>
</evidence>
<gene>
    <name evidence="1" type="ORF">D3Y59_16455</name>
</gene>
<proteinExistence type="predicted"/>
<name>A0A3B7QZ44_9BACT</name>
<dbReference type="EMBL" id="CP032317">
    <property type="protein sequence ID" value="AYA38498.1"/>
    <property type="molecule type" value="Genomic_DNA"/>
</dbReference>
<dbReference type="OrthoDB" id="850184at2"/>
<dbReference type="KEGG" id="hyh:D3Y59_16455"/>
<protein>
    <submittedName>
        <fullName evidence="1">Uncharacterized protein</fullName>
    </submittedName>
</protein>
<dbReference type="Proteomes" id="UP000262802">
    <property type="component" value="Chromosome"/>
</dbReference>
<accession>A0A3B7QZ44</accession>
<dbReference type="AlphaFoldDB" id="A0A3B7QZ44"/>
<evidence type="ECO:0000313" key="1">
    <source>
        <dbReference type="EMBL" id="AYA38498.1"/>
    </source>
</evidence>
<keyword evidence="2" id="KW-1185">Reference proteome</keyword>
<organism evidence="1 2">
    <name type="scientific">Hymenobacter oligotrophus</name>
    <dbReference type="NCBI Taxonomy" id="2319843"/>
    <lineage>
        <taxon>Bacteria</taxon>
        <taxon>Pseudomonadati</taxon>
        <taxon>Bacteroidota</taxon>
        <taxon>Cytophagia</taxon>
        <taxon>Cytophagales</taxon>
        <taxon>Hymenobacteraceae</taxon>
        <taxon>Hymenobacter</taxon>
    </lineage>
</organism>
<reference evidence="1 2" key="1">
    <citation type="submission" date="2018-09" db="EMBL/GenBank/DDBJ databases">
        <title>Hymenobacter medium sp. nov., isolated from R2A medium.</title>
        <authorList>
            <person name="Yingchao G."/>
        </authorList>
    </citation>
    <scope>NUCLEOTIDE SEQUENCE [LARGE SCALE GENOMIC DNA]</scope>
    <source>
        <strain evidence="2">sh-6</strain>
    </source>
</reference>
<sequence>MALGLLALGALACNKDRDPEPVEEIMPLAVGNEWVYKVSYYDGNGDVYREARYARSVVKDTTINKSRWFVLSDRSIVQNHANGYVYFNRANNDGVIIYPNARHNGIGIGYQYPNYKLWVFTNRAEAQQPVLCNGTSYDARQYSMKYQYEYPGNPTPQIIKREEYVTQGVGMVRTDIYQRDSNMLDRKLELERYTLN</sequence>